<dbReference type="Proteomes" id="UP000028680">
    <property type="component" value="Chromosome"/>
</dbReference>
<evidence type="ECO:0000256" key="12">
    <source>
        <dbReference type="SAM" id="Phobius"/>
    </source>
</evidence>
<dbReference type="KEGG" id="ptp:RCA23_c23320"/>
<evidence type="ECO:0000256" key="7">
    <source>
        <dbReference type="ARBA" id="ARBA00022989"/>
    </source>
</evidence>
<feature type="transmembrane region" description="Helical" evidence="12">
    <location>
        <begin position="174"/>
        <end position="192"/>
    </location>
</feature>
<dbReference type="PANTHER" id="PTHR32196:SF29">
    <property type="entry name" value="AUTOINDUCER 2 IMPORT SYSTEM PERMEASE PROTEIN LSRC"/>
    <property type="match status" value="1"/>
</dbReference>
<evidence type="ECO:0000256" key="3">
    <source>
        <dbReference type="ARBA" id="ARBA00022448"/>
    </source>
</evidence>
<keyword evidence="3" id="KW-0813">Transport</keyword>
<feature type="transmembrane region" description="Helical" evidence="12">
    <location>
        <begin position="42"/>
        <end position="64"/>
    </location>
</feature>
<reference evidence="13 14" key="1">
    <citation type="journal article" date="2014" name="ISME J.">
        <title>Adaptation of an abundant Roseobacter RCA organism to pelagic systems revealed by genomic and transcriptomic analyses.</title>
        <authorList>
            <person name="Voget S."/>
            <person name="Wemheuer B."/>
            <person name="Brinkhoff T."/>
            <person name="Vollmers J."/>
            <person name="Dietrich S."/>
            <person name="Giebel H.A."/>
            <person name="Beardsley C."/>
            <person name="Sardemann C."/>
            <person name="Bakenhus I."/>
            <person name="Billerbeck S."/>
            <person name="Daniel R."/>
            <person name="Simon M."/>
        </authorList>
    </citation>
    <scope>NUCLEOTIDE SEQUENCE [LARGE SCALE GENOMIC DNA]</scope>
    <source>
        <strain evidence="13 14">RCA23</strain>
    </source>
</reference>
<feature type="transmembrane region" description="Helical" evidence="12">
    <location>
        <begin position="307"/>
        <end position="328"/>
    </location>
</feature>
<feature type="transmembrane region" description="Helical" evidence="12">
    <location>
        <begin position="222"/>
        <end position="242"/>
    </location>
</feature>
<dbReference type="InterPro" id="IPR001851">
    <property type="entry name" value="ABC_transp_permease"/>
</dbReference>
<keyword evidence="6 12" id="KW-0812">Transmembrane</keyword>
<comment type="subunit">
    <text evidence="2">The complex is composed of two ATP-binding proteins (LsrA), two transmembrane proteins (LsrC and LsrD) and a solute-binding protein (LsrB).</text>
</comment>
<feature type="compositionally biased region" description="Basic and acidic residues" evidence="11">
    <location>
        <begin position="334"/>
        <end position="355"/>
    </location>
</feature>
<comment type="function">
    <text evidence="9">Part of the ABC transporter complex LsrABCD involved in autoinducer 2 (AI-2) import. Probably responsible for the translocation of the substrate across the membrane.</text>
</comment>
<dbReference type="RefSeq" id="WP_169701405.1">
    <property type="nucleotide sequence ID" value="NZ_CP003984.1"/>
</dbReference>
<keyword evidence="7 12" id="KW-1133">Transmembrane helix</keyword>
<dbReference type="PANTHER" id="PTHR32196">
    <property type="entry name" value="ABC TRANSPORTER PERMEASE PROTEIN YPHD-RELATED-RELATED"/>
    <property type="match status" value="1"/>
</dbReference>
<dbReference type="Pfam" id="PF02653">
    <property type="entry name" value="BPD_transp_2"/>
    <property type="match status" value="1"/>
</dbReference>
<evidence type="ECO:0000313" key="14">
    <source>
        <dbReference type="Proteomes" id="UP000028680"/>
    </source>
</evidence>
<comment type="subcellular location">
    <subcellularLocation>
        <location evidence="1">Cell membrane</location>
        <topology evidence="1">Multi-pass membrane protein</topology>
    </subcellularLocation>
</comment>
<protein>
    <recommendedName>
        <fullName evidence="10">Autoinducer 2 import system permease protein LsrC</fullName>
    </recommendedName>
</protein>
<gene>
    <name evidence="13" type="ORF">RCA23_c23320</name>
</gene>
<feature type="transmembrane region" description="Helical" evidence="12">
    <location>
        <begin position="12"/>
        <end position="30"/>
    </location>
</feature>
<dbReference type="CDD" id="cd06579">
    <property type="entry name" value="TM_PBP1_transp_AraH_like"/>
    <property type="match status" value="1"/>
</dbReference>
<dbReference type="GO" id="GO:0022857">
    <property type="term" value="F:transmembrane transporter activity"/>
    <property type="evidence" value="ECO:0007669"/>
    <property type="project" value="InterPro"/>
</dbReference>
<name>A0AAN0RKG9_9RHOB</name>
<evidence type="ECO:0000256" key="1">
    <source>
        <dbReference type="ARBA" id="ARBA00004651"/>
    </source>
</evidence>
<organism evidence="13 14">
    <name type="scientific">Planktomarina temperata RCA23</name>
    <dbReference type="NCBI Taxonomy" id="666509"/>
    <lineage>
        <taxon>Bacteria</taxon>
        <taxon>Pseudomonadati</taxon>
        <taxon>Pseudomonadota</taxon>
        <taxon>Alphaproteobacteria</taxon>
        <taxon>Rhodobacterales</taxon>
        <taxon>Paracoccaceae</taxon>
        <taxon>Planktomarina</taxon>
    </lineage>
</organism>
<evidence type="ECO:0000256" key="5">
    <source>
        <dbReference type="ARBA" id="ARBA00022519"/>
    </source>
</evidence>
<evidence type="ECO:0000256" key="8">
    <source>
        <dbReference type="ARBA" id="ARBA00023136"/>
    </source>
</evidence>
<evidence type="ECO:0000256" key="9">
    <source>
        <dbReference type="ARBA" id="ARBA00025439"/>
    </source>
</evidence>
<dbReference type="EMBL" id="CP003984">
    <property type="protein sequence ID" value="AII87855.1"/>
    <property type="molecule type" value="Genomic_DNA"/>
</dbReference>
<accession>A0AAN0RKG9</accession>
<proteinExistence type="predicted"/>
<feature type="region of interest" description="Disordered" evidence="11">
    <location>
        <begin position="331"/>
        <end position="355"/>
    </location>
</feature>
<evidence type="ECO:0000256" key="4">
    <source>
        <dbReference type="ARBA" id="ARBA00022475"/>
    </source>
</evidence>
<feature type="transmembrane region" description="Helical" evidence="12">
    <location>
        <begin position="97"/>
        <end position="116"/>
    </location>
</feature>
<evidence type="ECO:0000256" key="11">
    <source>
        <dbReference type="SAM" id="MobiDB-lite"/>
    </source>
</evidence>
<dbReference type="GO" id="GO:0005886">
    <property type="term" value="C:plasma membrane"/>
    <property type="evidence" value="ECO:0007669"/>
    <property type="project" value="UniProtKB-SubCell"/>
</dbReference>
<keyword evidence="5" id="KW-0997">Cell inner membrane</keyword>
<evidence type="ECO:0000256" key="2">
    <source>
        <dbReference type="ARBA" id="ARBA00011262"/>
    </source>
</evidence>
<dbReference type="AlphaFoldDB" id="A0AAN0RKG9"/>
<evidence type="ECO:0000256" key="6">
    <source>
        <dbReference type="ARBA" id="ARBA00022692"/>
    </source>
</evidence>
<keyword evidence="4" id="KW-1003">Cell membrane</keyword>
<keyword evidence="14" id="KW-1185">Reference proteome</keyword>
<feature type="transmembrane region" description="Helical" evidence="12">
    <location>
        <begin position="71"/>
        <end position="91"/>
    </location>
</feature>
<evidence type="ECO:0000256" key="10">
    <source>
        <dbReference type="ARBA" id="ARBA00039382"/>
    </source>
</evidence>
<sequence>MLSSISKKLGPNGQRVAILLLVLVAIALFFSSQIQNYLTPRLFVRISTSVSIIALISVGQAVVVMTRNIDLSIGSVVGCTAYFLGGILASFPDLAPVFVVLLAMGIGACFGLVNGLLVSRLNLPSIIVTLATLALFRSILVESSDGSSITTGSLPIWLIEFARQNMFVVGGFKVRWMVVIALFVVFSMHFFLTKFRAGRQFYAVGSNPDAAEFSGINLKRTVLQAFLISGALAGLAGFMFLARFGNITVVAGQGLELKSVGAVVVGGVNIFGGSGSIIGVLLGATLIDLIDTSLVRWELVSEFWREAILGLLILFAVAMDTLLARRLLGGRKPNPSDKEPEKTKLASGRVKESST</sequence>
<evidence type="ECO:0000313" key="13">
    <source>
        <dbReference type="EMBL" id="AII87855.1"/>
    </source>
</evidence>
<feature type="transmembrane region" description="Helical" evidence="12">
    <location>
        <begin position="263"/>
        <end position="287"/>
    </location>
</feature>
<keyword evidence="8 12" id="KW-0472">Membrane</keyword>